<protein>
    <submittedName>
        <fullName evidence="1">Uncharacterized protein</fullName>
    </submittedName>
</protein>
<name>F4X4Z2_ACREC</name>
<dbReference type="AlphaFoldDB" id="F4X4Z2"/>
<keyword evidence="2" id="KW-1185">Reference proteome</keyword>
<organism evidence="2">
    <name type="scientific">Acromyrmex echinatior</name>
    <name type="common">Panamanian leafcutter ant</name>
    <name type="synonym">Acromyrmex octospinosus echinatior</name>
    <dbReference type="NCBI Taxonomy" id="103372"/>
    <lineage>
        <taxon>Eukaryota</taxon>
        <taxon>Metazoa</taxon>
        <taxon>Ecdysozoa</taxon>
        <taxon>Arthropoda</taxon>
        <taxon>Hexapoda</taxon>
        <taxon>Insecta</taxon>
        <taxon>Pterygota</taxon>
        <taxon>Neoptera</taxon>
        <taxon>Endopterygota</taxon>
        <taxon>Hymenoptera</taxon>
        <taxon>Apocrita</taxon>
        <taxon>Aculeata</taxon>
        <taxon>Formicoidea</taxon>
        <taxon>Formicidae</taxon>
        <taxon>Myrmicinae</taxon>
        <taxon>Acromyrmex</taxon>
    </lineage>
</organism>
<dbReference type="Proteomes" id="UP000007755">
    <property type="component" value="Unassembled WGS sequence"/>
</dbReference>
<evidence type="ECO:0000313" key="2">
    <source>
        <dbReference type="Proteomes" id="UP000007755"/>
    </source>
</evidence>
<accession>F4X4Z2</accession>
<dbReference type="EMBL" id="GL888680">
    <property type="protein sequence ID" value="EGI58449.1"/>
    <property type="molecule type" value="Genomic_DNA"/>
</dbReference>
<reference evidence="1" key="1">
    <citation type="submission" date="2011-02" db="EMBL/GenBank/DDBJ databases">
        <title>The genome of the leaf-cutting ant Acromyrmex echinatior suggests key adaptations to social evolution and fungus farming.</title>
        <authorList>
            <person name="Nygaard S."/>
            <person name="Zhang G."/>
        </authorList>
    </citation>
    <scope>NUCLEOTIDE SEQUENCE</scope>
</reference>
<gene>
    <name evidence="1" type="ORF">G5I_13415</name>
</gene>
<dbReference type="InParanoid" id="F4X4Z2"/>
<evidence type="ECO:0000313" key="1">
    <source>
        <dbReference type="EMBL" id="EGI58449.1"/>
    </source>
</evidence>
<sequence>MSYREDQGQQTIGAALGGLPDSPSGAKRGSDTICRVVNGLIAAIFRDGLLRSVRVRLGSKTRCQYQFHQCDSMQNFIMIDDISSREMKCHPDSRHTCQNSSTFEIRTNSGKRVCASKLRAARCMLGYRVTYRR</sequence>
<proteinExistence type="predicted"/>